<proteinExistence type="predicted"/>
<evidence type="ECO:0000256" key="1">
    <source>
        <dbReference type="SAM" id="MobiDB-lite"/>
    </source>
</evidence>
<dbReference type="AlphaFoldDB" id="A0A0F9KSF5"/>
<dbReference type="EMBL" id="LAZR01012806">
    <property type="protein sequence ID" value="KKM25008.1"/>
    <property type="molecule type" value="Genomic_DNA"/>
</dbReference>
<organism evidence="2">
    <name type="scientific">marine sediment metagenome</name>
    <dbReference type="NCBI Taxonomy" id="412755"/>
    <lineage>
        <taxon>unclassified sequences</taxon>
        <taxon>metagenomes</taxon>
        <taxon>ecological metagenomes</taxon>
    </lineage>
</organism>
<protein>
    <submittedName>
        <fullName evidence="2">Uncharacterized protein</fullName>
    </submittedName>
</protein>
<sequence length="72" mass="7962">MEELPSSGTAKLRFLSEFRNLLGQSQTKALDVHLKAAIPRATTPSKPYAKAYNPDPMQSDIDNGSRLKQHHG</sequence>
<reference evidence="2" key="1">
    <citation type="journal article" date="2015" name="Nature">
        <title>Complex archaea that bridge the gap between prokaryotes and eukaryotes.</title>
        <authorList>
            <person name="Spang A."/>
            <person name="Saw J.H."/>
            <person name="Jorgensen S.L."/>
            <person name="Zaremba-Niedzwiedzka K."/>
            <person name="Martijn J."/>
            <person name="Lind A.E."/>
            <person name="van Eijk R."/>
            <person name="Schleper C."/>
            <person name="Guy L."/>
            <person name="Ettema T.J."/>
        </authorList>
    </citation>
    <scope>NUCLEOTIDE SEQUENCE</scope>
</reference>
<comment type="caution">
    <text evidence="2">The sequence shown here is derived from an EMBL/GenBank/DDBJ whole genome shotgun (WGS) entry which is preliminary data.</text>
</comment>
<feature type="region of interest" description="Disordered" evidence="1">
    <location>
        <begin position="39"/>
        <end position="72"/>
    </location>
</feature>
<accession>A0A0F9KSF5</accession>
<name>A0A0F9KSF5_9ZZZZ</name>
<evidence type="ECO:0000313" key="2">
    <source>
        <dbReference type="EMBL" id="KKM25008.1"/>
    </source>
</evidence>
<gene>
    <name evidence="2" type="ORF">LCGC14_1599330</name>
</gene>